<evidence type="ECO:0000256" key="1">
    <source>
        <dbReference type="SAM" id="MobiDB-lite"/>
    </source>
</evidence>
<gene>
    <name evidence="3" type="ORF">SAMN05192549_101163</name>
</gene>
<feature type="chain" id="PRO_5012726152" evidence="2">
    <location>
        <begin position="19"/>
        <end position="105"/>
    </location>
</feature>
<sequence>MKKLIFAALFALTNFALAADNTGSIAGAADAGAQIVVTNLETGEITGIMAKCDGSYRAEGLKPGRYQIIEGGPHHAAREVGVSAGKESQVDLAPASKASKCKPHD</sequence>
<feature type="region of interest" description="Disordered" evidence="1">
    <location>
        <begin position="81"/>
        <end position="105"/>
    </location>
</feature>
<name>A0A1M7HGM0_9BURK</name>
<dbReference type="STRING" id="551987.SAMN05192549_101163"/>
<dbReference type="GO" id="GO:0004180">
    <property type="term" value="F:carboxypeptidase activity"/>
    <property type="evidence" value="ECO:0007669"/>
    <property type="project" value="UniProtKB-KW"/>
</dbReference>
<dbReference type="SUPFAM" id="SSF49478">
    <property type="entry name" value="Cna protein B-type domain"/>
    <property type="match status" value="1"/>
</dbReference>
<dbReference type="OrthoDB" id="9764669at2"/>
<evidence type="ECO:0000313" key="4">
    <source>
        <dbReference type="Proteomes" id="UP000184339"/>
    </source>
</evidence>
<dbReference type="EMBL" id="FRCX01000001">
    <property type="protein sequence ID" value="SHM27317.1"/>
    <property type="molecule type" value="Genomic_DNA"/>
</dbReference>
<keyword evidence="3" id="KW-0378">Hydrolase</keyword>
<keyword evidence="3" id="KW-0121">Carboxypeptidase</keyword>
<accession>A0A1M7HGM0</accession>
<protein>
    <submittedName>
        <fullName evidence="3">Carboxypeptidase regulatory-like domain-containing protein</fullName>
    </submittedName>
</protein>
<feature type="signal peptide" evidence="2">
    <location>
        <begin position="1"/>
        <end position="18"/>
    </location>
</feature>
<keyword evidence="4" id="KW-1185">Reference proteome</keyword>
<dbReference type="Gene3D" id="2.60.40.1120">
    <property type="entry name" value="Carboxypeptidase-like, regulatory domain"/>
    <property type="match status" value="1"/>
</dbReference>
<dbReference type="AlphaFoldDB" id="A0A1M7HGM0"/>
<keyword evidence="3" id="KW-0645">Protease</keyword>
<evidence type="ECO:0000313" key="3">
    <source>
        <dbReference type="EMBL" id="SHM27317.1"/>
    </source>
</evidence>
<organism evidence="3 4">
    <name type="scientific">Duganella sacchari</name>
    <dbReference type="NCBI Taxonomy" id="551987"/>
    <lineage>
        <taxon>Bacteria</taxon>
        <taxon>Pseudomonadati</taxon>
        <taxon>Pseudomonadota</taxon>
        <taxon>Betaproteobacteria</taxon>
        <taxon>Burkholderiales</taxon>
        <taxon>Oxalobacteraceae</taxon>
        <taxon>Telluria group</taxon>
        <taxon>Duganella</taxon>
    </lineage>
</organism>
<dbReference type="Proteomes" id="UP000184339">
    <property type="component" value="Unassembled WGS sequence"/>
</dbReference>
<dbReference type="Pfam" id="PF13620">
    <property type="entry name" value="CarboxypepD_reg"/>
    <property type="match status" value="1"/>
</dbReference>
<dbReference type="RefSeq" id="WP_072780589.1">
    <property type="nucleotide sequence ID" value="NZ_FRCX01000001.1"/>
</dbReference>
<evidence type="ECO:0000256" key="2">
    <source>
        <dbReference type="SAM" id="SignalP"/>
    </source>
</evidence>
<reference evidence="4" key="1">
    <citation type="submission" date="2016-11" db="EMBL/GenBank/DDBJ databases">
        <authorList>
            <person name="Varghese N."/>
            <person name="Submissions S."/>
        </authorList>
    </citation>
    <scope>NUCLEOTIDE SEQUENCE [LARGE SCALE GENOMIC DNA]</scope>
    <source>
        <strain evidence="4">Sac-22</strain>
    </source>
</reference>
<proteinExistence type="predicted"/>
<keyword evidence="2" id="KW-0732">Signal</keyword>